<dbReference type="EMBL" id="JAKIKP010000002">
    <property type="protein sequence ID" value="MCL1141865.1"/>
    <property type="molecule type" value="Genomic_DNA"/>
</dbReference>
<dbReference type="AlphaFoldDB" id="A0A9X1ZLU6"/>
<dbReference type="Proteomes" id="UP001139333">
    <property type="component" value="Unassembled WGS sequence"/>
</dbReference>
<dbReference type="RefSeq" id="WP_248994543.1">
    <property type="nucleotide sequence ID" value="NZ_JAKIKP010000002.1"/>
</dbReference>
<gene>
    <name evidence="1" type="ORF">L2672_04010</name>
</gene>
<reference evidence="1" key="1">
    <citation type="submission" date="2022-01" db="EMBL/GenBank/DDBJ databases">
        <title>Whole genome-based taxonomy of the Shewanellaceae.</title>
        <authorList>
            <person name="Martin-Rodriguez A.J."/>
        </authorList>
    </citation>
    <scope>NUCLEOTIDE SEQUENCE</scope>
    <source>
        <strain evidence="1">DSM 16422</strain>
    </source>
</reference>
<evidence type="ECO:0000313" key="2">
    <source>
        <dbReference type="Proteomes" id="UP001139333"/>
    </source>
</evidence>
<proteinExistence type="predicted"/>
<organism evidence="1 2">
    <name type="scientific">Shewanella gaetbuli</name>
    <dbReference type="NCBI Taxonomy" id="220752"/>
    <lineage>
        <taxon>Bacteria</taxon>
        <taxon>Pseudomonadati</taxon>
        <taxon>Pseudomonadota</taxon>
        <taxon>Gammaproteobacteria</taxon>
        <taxon>Alteromonadales</taxon>
        <taxon>Shewanellaceae</taxon>
        <taxon>Shewanella</taxon>
    </lineage>
</organism>
<evidence type="ECO:0000313" key="1">
    <source>
        <dbReference type="EMBL" id="MCL1141865.1"/>
    </source>
</evidence>
<comment type="caution">
    <text evidence="1">The sequence shown here is derived from an EMBL/GenBank/DDBJ whole genome shotgun (WGS) entry which is preliminary data.</text>
</comment>
<name>A0A9X1ZLU6_9GAMM</name>
<keyword evidence="2" id="KW-1185">Reference proteome</keyword>
<dbReference type="NCBIfam" id="TIGR03949">
    <property type="entry name" value="bact_IIb_cerein"/>
    <property type="match status" value="1"/>
</dbReference>
<sequence>MENISENSEIRELSLEELEMVNGSFGPPGAAAGAVIGAAGYLGGAATSGSFSWGGFATAVGSGAVLGAIGGPIASGFRSYIAPRASFGFGAAGGLFS</sequence>
<accession>A0A9X1ZLU6</accession>
<protein>
    <submittedName>
        <fullName evidence="1">Class IIb bacteriocin, lactobin A/cerein 7B family</fullName>
    </submittedName>
</protein>
<dbReference type="InterPro" id="IPR023991">
    <property type="entry name" value="Bacteriocin_IIb_lactobn/cerein"/>
</dbReference>